<keyword evidence="1" id="KW-0472">Membrane</keyword>
<evidence type="ECO:0000313" key="2">
    <source>
        <dbReference type="EMBL" id="GGH02405.1"/>
    </source>
</evidence>
<reference evidence="2" key="1">
    <citation type="journal article" date="2014" name="Int. J. Syst. Evol. Microbiol.">
        <title>Complete genome sequence of Corynebacterium casei LMG S-19264T (=DSM 44701T), isolated from a smear-ripened cheese.</title>
        <authorList>
            <consortium name="US DOE Joint Genome Institute (JGI-PGF)"/>
            <person name="Walter F."/>
            <person name="Albersmeier A."/>
            <person name="Kalinowski J."/>
            <person name="Ruckert C."/>
        </authorList>
    </citation>
    <scope>NUCLEOTIDE SEQUENCE</scope>
    <source>
        <strain evidence="2">CGMCC 1.12195</strain>
    </source>
</reference>
<name>A0A917I251_9SPHI</name>
<protein>
    <submittedName>
        <fullName evidence="2">Uncharacterized protein</fullName>
    </submittedName>
</protein>
<dbReference type="EMBL" id="BMER01000006">
    <property type="protein sequence ID" value="GGH02405.1"/>
    <property type="molecule type" value="Genomic_DNA"/>
</dbReference>
<accession>A0A917I251</accession>
<gene>
    <name evidence="2" type="ORF">GCM10007415_43210</name>
</gene>
<reference evidence="2" key="2">
    <citation type="submission" date="2020-09" db="EMBL/GenBank/DDBJ databases">
        <authorList>
            <person name="Sun Q."/>
            <person name="Zhou Y."/>
        </authorList>
    </citation>
    <scope>NUCLEOTIDE SEQUENCE</scope>
    <source>
        <strain evidence="2">CGMCC 1.12195</strain>
    </source>
</reference>
<dbReference type="RefSeq" id="WP_188508202.1">
    <property type="nucleotide sequence ID" value="NZ_BMER01000006.1"/>
</dbReference>
<dbReference type="Proteomes" id="UP000660862">
    <property type="component" value="Unassembled WGS sequence"/>
</dbReference>
<comment type="caution">
    <text evidence="2">The sequence shown here is derived from an EMBL/GenBank/DDBJ whole genome shotgun (WGS) entry which is preliminary data.</text>
</comment>
<keyword evidence="3" id="KW-1185">Reference proteome</keyword>
<sequence>MKKDLKAFISENRAAFDPANPPPGLWQRIADELDNREQSRDEKAGIRKIWLTHILKVAAITFLIGTAGILVYFHGKRDAYIDYSRINPDLAAEQQVYAQLVTQKKDSIAFIATSNPALYGEFSKVLGQMETNYEMLKQEFAKSPNKELTLGAMIRNLQAQIDVLSQQMDVLNYINGTKSQTKDEQI</sequence>
<dbReference type="AlphaFoldDB" id="A0A917I251"/>
<proteinExistence type="predicted"/>
<organism evidence="2 3">
    <name type="scientific">Parapedobacter pyrenivorans</name>
    <dbReference type="NCBI Taxonomy" id="1305674"/>
    <lineage>
        <taxon>Bacteria</taxon>
        <taxon>Pseudomonadati</taxon>
        <taxon>Bacteroidota</taxon>
        <taxon>Sphingobacteriia</taxon>
        <taxon>Sphingobacteriales</taxon>
        <taxon>Sphingobacteriaceae</taxon>
        <taxon>Parapedobacter</taxon>
    </lineage>
</organism>
<feature type="transmembrane region" description="Helical" evidence="1">
    <location>
        <begin position="49"/>
        <end position="73"/>
    </location>
</feature>
<evidence type="ECO:0000256" key="1">
    <source>
        <dbReference type="SAM" id="Phobius"/>
    </source>
</evidence>
<evidence type="ECO:0000313" key="3">
    <source>
        <dbReference type="Proteomes" id="UP000660862"/>
    </source>
</evidence>
<keyword evidence="1" id="KW-0812">Transmembrane</keyword>
<keyword evidence="1" id="KW-1133">Transmembrane helix</keyword>